<dbReference type="AlphaFoldDB" id="A0A6P2QDU4"/>
<dbReference type="EMBL" id="CABVPU010000027">
    <property type="protein sequence ID" value="VWC17538.1"/>
    <property type="molecule type" value="Genomic_DNA"/>
</dbReference>
<protein>
    <submittedName>
        <fullName evidence="1">Uncharacterized protein</fullName>
    </submittedName>
</protein>
<dbReference type="Proteomes" id="UP000494174">
    <property type="component" value="Unassembled WGS sequence"/>
</dbReference>
<accession>A0A6P2QDU4</accession>
<proteinExistence type="predicted"/>
<evidence type="ECO:0000313" key="1">
    <source>
        <dbReference type="EMBL" id="VWC17538.1"/>
    </source>
</evidence>
<organism evidence="1 2">
    <name type="scientific">Burkholderia lata (strain ATCC 17760 / DSM 23089 / LMG 22485 / NCIMB 9086 / R18194 / 383)</name>
    <dbReference type="NCBI Taxonomy" id="482957"/>
    <lineage>
        <taxon>Bacteria</taxon>
        <taxon>Pseudomonadati</taxon>
        <taxon>Pseudomonadota</taxon>
        <taxon>Betaproteobacteria</taxon>
        <taxon>Burkholderiales</taxon>
        <taxon>Burkholderiaceae</taxon>
        <taxon>Burkholderia</taxon>
        <taxon>Burkholderia cepacia complex</taxon>
    </lineage>
</organism>
<gene>
    <name evidence="1" type="ORF">BLA15945_05720</name>
</gene>
<evidence type="ECO:0000313" key="2">
    <source>
        <dbReference type="Proteomes" id="UP000494174"/>
    </source>
</evidence>
<reference evidence="1 2" key="1">
    <citation type="submission" date="2019-09" db="EMBL/GenBank/DDBJ databases">
        <authorList>
            <person name="Depoorter E."/>
        </authorList>
    </citation>
    <scope>NUCLEOTIDE SEQUENCE [LARGE SCALE GENOMIC DNA]</scope>
    <source>
        <strain evidence="1">R-15945</strain>
    </source>
</reference>
<sequence>MLLYYTHGHNLRRLSFRWWIKKLNAETHAHRDVELKLRFFG</sequence>
<name>A0A6P2QDU4_BURL3</name>